<dbReference type="CDD" id="cd00118">
    <property type="entry name" value="LysM"/>
    <property type="match status" value="1"/>
</dbReference>
<keyword evidence="4" id="KW-0175">Coiled coil</keyword>
<dbReference type="FunFam" id="3.10.350.10:FF:000001">
    <property type="entry name" value="Peptidoglycan-binding protein LysM"/>
    <property type="match status" value="1"/>
</dbReference>
<protein>
    <recommendedName>
        <fullName evidence="3">Potassium binding protein Kbp</fullName>
    </recommendedName>
</protein>
<feature type="coiled-coil region" evidence="4">
    <location>
        <begin position="87"/>
        <end position="135"/>
    </location>
</feature>
<dbReference type="InterPro" id="IPR036779">
    <property type="entry name" value="LysM_dom_sf"/>
</dbReference>
<evidence type="ECO:0000313" key="6">
    <source>
        <dbReference type="EMBL" id="AJE03430.1"/>
    </source>
</evidence>
<dbReference type="EMBL" id="CP009788">
    <property type="protein sequence ID" value="AJE03430.1"/>
    <property type="molecule type" value="Genomic_DNA"/>
</dbReference>
<evidence type="ECO:0000259" key="5">
    <source>
        <dbReference type="PROSITE" id="PS51782"/>
    </source>
</evidence>
<dbReference type="Gene3D" id="3.10.350.10">
    <property type="entry name" value="LysM domain"/>
    <property type="match status" value="1"/>
</dbReference>
<feature type="domain" description="LysM" evidence="5">
    <location>
        <begin position="153"/>
        <end position="204"/>
    </location>
</feature>
<dbReference type="OrthoDB" id="370541at2"/>
<accession>A0A0B5BFY1</accession>
<evidence type="ECO:0000256" key="1">
    <source>
        <dbReference type="ARBA" id="ARBA00004496"/>
    </source>
</evidence>
<dbReference type="PANTHER" id="PTHR34700:SF4">
    <property type="entry name" value="PHAGE-LIKE ELEMENT PBSX PROTEIN XKDP"/>
    <property type="match status" value="1"/>
</dbReference>
<evidence type="ECO:0000256" key="2">
    <source>
        <dbReference type="ARBA" id="ARBA00022490"/>
    </source>
</evidence>
<reference evidence="6 7" key="1">
    <citation type="journal article" date="2015" name="Genome Announc.">
        <title>Complete Genome of Geobacter pickeringii G13T, a Metal-Reducing Isolate from Sedimentary Kaolin Deposits.</title>
        <authorList>
            <person name="Badalamenti J.P."/>
            <person name="Bond D.R."/>
        </authorList>
    </citation>
    <scope>NUCLEOTIDE SEQUENCE [LARGE SCALE GENOMIC DNA]</scope>
    <source>
        <strain evidence="6 7">G13</strain>
    </source>
</reference>
<dbReference type="HOGENOM" id="CLU_1208366_0_0_7"/>
<evidence type="ECO:0000313" key="7">
    <source>
        <dbReference type="Proteomes" id="UP000057609"/>
    </source>
</evidence>
<dbReference type="PROSITE" id="PS51782">
    <property type="entry name" value="LYSM"/>
    <property type="match status" value="1"/>
</dbReference>
<name>A0A0B5BFY1_9BACT</name>
<dbReference type="PANTHER" id="PTHR34700">
    <property type="entry name" value="POTASSIUM BINDING PROTEIN KBP"/>
    <property type="match status" value="1"/>
</dbReference>
<dbReference type="GO" id="GO:0005737">
    <property type="term" value="C:cytoplasm"/>
    <property type="evidence" value="ECO:0007669"/>
    <property type="project" value="UniProtKB-SubCell"/>
</dbReference>
<dbReference type="AlphaFoldDB" id="A0A0B5BFY1"/>
<dbReference type="RefSeq" id="WP_039742305.1">
    <property type="nucleotide sequence ID" value="NZ_CP009788.1"/>
</dbReference>
<evidence type="ECO:0000256" key="3">
    <source>
        <dbReference type="ARBA" id="ARBA00072219"/>
    </source>
</evidence>
<evidence type="ECO:0000256" key="4">
    <source>
        <dbReference type="SAM" id="Coils"/>
    </source>
</evidence>
<dbReference type="InterPro" id="IPR052196">
    <property type="entry name" value="Bact_Kbp"/>
</dbReference>
<dbReference type="Pfam" id="PF01476">
    <property type="entry name" value="LysM"/>
    <property type="match status" value="1"/>
</dbReference>
<sequence length="226" mass="26305">MLKQFAVIAAVALVFGCASDLPRYRVEALTRSYAVKGRGAEGLFPQEYASLVEALTRGDRLMLKGEGEEADRYYLLALGKSDLITQMMDEERKRQDAIRQEAEEKQRETERQQALQELKRKLEVERDIREREARKIPEKSAVAREKEPRQLAQYHTVKRGETLPQIAAQSDVYGDVSLWPLLYRANRDQIRDPRRIWPGQVLRIPRNLTREDLAEARRYAQERILP</sequence>
<dbReference type="SUPFAM" id="SSF54106">
    <property type="entry name" value="LysM domain"/>
    <property type="match status" value="1"/>
</dbReference>
<dbReference type="InterPro" id="IPR018392">
    <property type="entry name" value="LysM"/>
</dbReference>
<comment type="subcellular location">
    <subcellularLocation>
        <location evidence="1">Cytoplasm</location>
    </subcellularLocation>
</comment>
<keyword evidence="2" id="KW-0963">Cytoplasm</keyword>
<dbReference type="SMART" id="SM00257">
    <property type="entry name" value="LysM"/>
    <property type="match status" value="1"/>
</dbReference>
<gene>
    <name evidence="6" type="ORF">GPICK_08740</name>
</gene>
<dbReference type="PROSITE" id="PS51257">
    <property type="entry name" value="PROKAR_LIPOPROTEIN"/>
    <property type="match status" value="1"/>
</dbReference>
<keyword evidence="7" id="KW-1185">Reference proteome</keyword>
<organism evidence="6 7">
    <name type="scientific">Geobacter pickeringii</name>
    <dbReference type="NCBI Taxonomy" id="345632"/>
    <lineage>
        <taxon>Bacteria</taxon>
        <taxon>Pseudomonadati</taxon>
        <taxon>Thermodesulfobacteriota</taxon>
        <taxon>Desulfuromonadia</taxon>
        <taxon>Geobacterales</taxon>
        <taxon>Geobacteraceae</taxon>
        <taxon>Geobacter</taxon>
    </lineage>
</organism>
<dbReference type="STRING" id="345632.GPICK_08740"/>
<proteinExistence type="predicted"/>
<dbReference type="Proteomes" id="UP000057609">
    <property type="component" value="Chromosome"/>
</dbReference>
<dbReference type="KEGG" id="gpi:GPICK_08740"/>